<gene>
    <name evidence="1" type="primary">AUGUSTUS-3.0.2_32926</name>
    <name evidence="1" type="ORF">TcasGA2_TC032926</name>
</gene>
<reference evidence="1 2" key="1">
    <citation type="journal article" date="2008" name="Nature">
        <title>The genome of the model beetle and pest Tribolium castaneum.</title>
        <authorList>
            <consortium name="Tribolium Genome Sequencing Consortium"/>
            <person name="Richards S."/>
            <person name="Gibbs R.A."/>
            <person name="Weinstock G.M."/>
            <person name="Brown S.J."/>
            <person name="Denell R."/>
            <person name="Beeman R.W."/>
            <person name="Gibbs R."/>
            <person name="Beeman R.W."/>
            <person name="Brown S.J."/>
            <person name="Bucher G."/>
            <person name="Friedrich M."/>
            <person name="Grimmelikhuijzen C.J."/>
            <person name="Klingler M."/>
            <person name="Lorenzen M."/>
            <person name="Richards S."/>
            <person name="Roth S."/>
            <person name="Schroder R."/>
            <person name="Tautz D."/>
            <person name="Zdobnov E.M."/>
            <person name="Muzny D."/>
            <person name="Gibbs R.A."/>
            <person name="Weinstock G.M."/>
            <person name="Attaway T."/>
            <person name="Bell S."/>
            <person name="Buhay C.J."/>
            <person name="Chandrabose M.N."/>
            <person name="Chavez D."/>
            <person name="Clerk-Blankenburg K.P."/>
            <person name="Cree A."/>
            <person name="Dao M."/>
            <person name="Davis C."/>
            <person name="Chacko J."/>
            <person name="Dinh H."/>
            <person name="Dugan-Rocha S."/>
            <person name="Fowler G."/>
            <person name="Garner T.T."/>
            <person name="Garnes J."/>
            <person name="Gnirke A."/>
            <person name="Hawes A."/>
            <person name="Hernandez J."/>
            <person name="Hines S."/>
            <person name="Holder M."/>
            <person name="Hume J."/>
            <person name="Jhangiani S.N."/>
            <person name="Joshi V."/>
            <person name="Khan Z.M."/>
            <person name="Jackson L."/>
            <person name="Kovar C."/>
            <person name="Kowis A."/>
            <person name="Lee S."/>
            <person name="Lewis L.R."/>
            <person name="Margolis J."/>
            <person name="Morgan M."/>
            <person name="Nazareth L.V."/>
            <person name="Nguyen N."/>
            <person name="Okwuonu G."/>
            <person name="Parker D."/>
            <person name="Richards S."/>
            <person name="Ruiz S.J."/>
            <person name="Santibanez J."/>
            <person name="Savard J."/>
            <person name="Scherer S.E."/>
            <person name="Schneider B."/>
            <person name="Sodergren E."/>
            <person name="Tautz D."/>
            <person name="Vattahil S."/>
            <person name="Villasana D."/>
            <person name="White C.S."/>
            <person name="Wright R."/>
            <person name="Park Y."/>
            <person name="Beeman R.W."/>
            <person name="Lord J."/>
            <person name="Oppert B."/>
            <person name="Lorenzen M."/>
            <person name="Brown S."/>
            <person name="Wang L."/>
            <person name="Savard J."/>
            <person name="Tautz D."/>
            <person name="Richards S."/>
            <person name="Weinstock G."/>
            <person name="Gibbs R.A."/>
            <person name="Liu Y."/>
            <person name="Worley K."/>
            <person name="Weinstock G."/>
            <person name="Elsik C.G."/>
            <person name="Reese J.T."/>
            <person name="Elhaik E."/>
            <person name="Landan G."/>
            <person name="Graur D."/>
            <person name="Arensburger P."/>
            <person name="Atkinson P."/>
            <person name="Beeman R.W."/>
            <person name="Beidler J."/>
            <person name="Brown S.J."/>
            <person name="Demuth J.P."/>
            <person name="Drury D.W."/>
            <person name="Du Y.Z."/>
            <person name="Fujiwara H."/>
            <person name="Lorenzen M."/>
            <person name="Maselli V."/>
            <person name="Osanai M."/>
            <person name="Park Y."/>
            <person name="Robertson H.M."/>
            <person name="Tu Z."/>
            <person name="Wang J.J."/>
            <person name="Wang S."/>
            <person name="Richards S."/>
            <person name="Song H."/>
            <person name="Zhang L."/>
            <person name="Sodergren E."/>
            <person name="Werner D."/>
            <person name="Stanke M."/>
            <person name="Morgenstern B."/>
            <person name="Solovyev V."/>
            <person name="Kosarev P."/>
            <person name="Brown G."/>
            <person name="Chen H.C."/>
            <person name="Ermolaeva O."/>
            <person name="Hlavina W."/>
            <person name="Kapustin Y."/>
            <person name="Kiryutin B."/>
            <person name="Kitts P."/>
            <person name="Maglott D."/>
            <person name="Pruitt K."/>
            <person name="Sapojnikov V."/>
            <person name="Souvorov A."/>
            <person name="Mackey A.J."/>
            <person name="Waterhouse R.M."/>
            <person name="Wyder S."/>
            <person name="Zdobnov E.M."/>
            <person name="Zdobnov E.M."/>
            <person name="Wyder S."/>
            <person name="Kriventseva E.V."/>
            <person name="Kadowaki T."/>
            <person name="Bork P."/>
            <person name="Aranda M."/>
            <person name="Bao R."/>
            <person name="Beermann A."/>
            <person name="Berns N."/>
            <person name="Bolognesi R."/>
            <person name="Bonneton F."/>
            <person name="Bopp D."/>
            <person name="Brown S.J."/>
            <person name="Bucher G."/>
            <person name="Butts T."/>
            <person name="Chaumot A."/>
            <person name="Denell R.E."/>
            <person name="Ferrier D.E."/>
            <person name="Friedrich M."/>
            <person name="Gordon C.M."/>
            <person name="Jindra M."/>
            <person name="Klingler M."/>
            <person name="Lan Q."/>
            <person name="Lattorff H.M."/>
            <person name="Laudet V."/>
            <person name="von Levetsow C."/>
            <person name="Liu Z."/>
            <person name="Lutz R."/>
            <person name="Lynch J.A."/>
            <person name="da Fonseca R.N."/>
            <person name="Posnien N."/>
            <person name="Reuter R."/>
            <person name="Roth S."/>
            <person name="Savard J."/>
            <person name="Schinko J.B."/>
            <person name="Schmitt C."/>
            <person name="Schoppmeier M."/>
            <person name="Schroder R."/>
            <person name="Shippy T.D."/>
            <person name="Simonnet F."/>
            <person name="Marques-Souza H."/>
            <person name="Tautz D."/>
            <person name="Tomoyasu Y."/>
            <person name="Trauner J."/>
            <person name="Van der Zee M."/>
            <person name="Vervoort M."/>
            <person name="Wittkopp N."/>
            <person name="Wimmer E.A."/>
            <person name="Yang X."/>
            <person name="Jones A.K."/>
            <person name="Sattelle D.B."/>
            <person name="Ebert P.R."/>
            <person name="Nelson D."/>
            <person name="Scott J.G."/>
            <person name="Beeman R.W."/>
            <person name="Muthukrishnan S."/>
            <person name="Kramer K.J."/>
            <person name="Arakane Y."/>
            <person name="Beeman R.W."/>
            <person name="Zhu Q."/>
            <person name="Hogenkamp D."/>
            <person name="Dixit R."/>
            <person name="Oppert B."/>
            <person name="Jiang H."/>
            <person name="Zou Z."/>
            <person name="Marshall J."/>
            <person name="Elpidina E."/>
            <person name="Vinokurov K."/>
            <person name="Oppert C."/>
            <person name="Zou Z."/>
            <person name="Evans J."/>
            <person name="Lu Z."/>
            <person name="Zhao P."/>
            <person name="Sumathipala N."/>
            <person name="Altincicek B."/>
            <person name="Vilcinskas A."/>
            <person name="Williams M."/>
            <person name="Hultmark D."/>
            <person name="Hetru C."/>
            <person name="Jiang H."/>
            <person name="Grimmelikhuijzen C.J."/>
            <person name="Hauser F."/>
            <person name="Cazzamali G."/>
            <person name="Williamson M."/>
            <person name="Park Y."/>
            <person name="Li B."/>
            <person name="Tanaka Y."/>
            <person name="Predel R."/>
            <person name="Neupert S."/>
            <person name="Schachtner J."/>
            <person name="Verleyen P."/>
            <person name="Raible F."/>
            <person name="Bork P."/>
            <person name="Friedrich M."/>
            <person name="Walden K.K."/>
            <person name="Robertson H.M."/>
            <person name="Angeli S."/>
            <person name="Foret S."/>
            <person name="Bucher G."/>
            <person name="Schuetz S."/>
            <person name="Maleszka R."/>
            <person name="Wimmer E.A."/>
            <person name="Beeman R.W."/>
            <person name="Lorenzen M."/>
            <person name="Tomoyasu Y."/>
            <person name="Miller S.C."/>
            <person name="Grossmann D."/>
            <person name="Bucher G."/>
        </authorList>
    </citation>
    <scope>NUCLEOTIDE SEQUENCE [LARGE SCALE GENOMIC DNA]</scope>
    <source>
        <strain evidence="1 2">Georgia GA2</strain>
    </source>
</reference>
<dbReference type="InParanoid" id="A0A139WJG6"/>
<name>A0A139WJG6_TRICA</name>
<dbReference type="Proteomes" id="UP000007266">
    <property type="component" value="Linkage group 4"/>
</dbReference>
<dbReference type="AlphaFoldDB" id="A0A139WJG6"/>
<protein>
    <submittedName>
        <fullName evidence="1">Uncharacterized protein</fullName>
    </submittedName>
</protein>
<evidence type="ECO:0000313" key="2">
    <source>
        <dbReference type="Proteomes" id="UP000007266"/>
    </source>
</evidence>
<dbReference type="EMBL" id="KQ971338">
    <property type="protein sequence ID" value="KYB28178.1"/>
    <property type="molecule type" value="Genomic_DNA"/>
</dbReference>
<accession>A0A139WJG6</accession>
<organism evidence="1 2">
    <name type="scientific">Tribolium castaneum</name>
    <name type="common">Red flour beetle</name>
    <dbReference type="NCBI Taxonomy" id="7070"/>
    <lineage>
        <taxon>Eukaryota</taxon>
        <taxon>Metazoa</taxon>
        <taxon>Ecdysozoa</taxon>
        <taxon>Arthropoda</taxon>
        <taxon>Hexapoda</taxon>
        <taxon>Insecta</taxon>
        <taxon>Pterygota</taxon>
        <taxon>Neoptera</taxon>
        <taxon>Endopterygota</taxon>
        <taxon>Coleoptera</taxon>
        <taxon>Polyphaga</taxon>
        <taxon>Cucujiformia</taxon>
        <taxon>Tenebrionidae</taxon>
        <taxon>Tenebrionidae incertae sedis</taxon>
        <taxon>Tribolium</taxon>
    </lineage>
</organism>
<keyword evidence="2" id="KW-1185">Reference proteome</keyword>
<reference evidence="1 2" key="2">
    <citation type="journal article" date="2010" name="Nucleic Acids Res.">
        <title>BeetleBase in 2010: revisions to provide comprehensive genomic information for Tribolium castaneum.</title>
        <authorList>
            <person name="Kim H.S."/>
            <person name="Murphy T."/>
            <person name="Xia J."/>
            <person name="Caragea D."/>
            <person name="Park Y."/>
            <person name="Beeman R.W."/>
            <person name="Lorenzen M.D."/>
            <person name="Butcher S."/>
            <person name="Manak J.R."/>
            <person name="Brown S.J."/>
        </authorList>
    </citation>
    <scope>GENOME REANNOTATION</scope>
    <source>
        <strain evidence="1 2">Georgia GA2</strain>
    </source>
</reference>
<evidence type="ECO:0000313" key="1">
    <source>
        <dbReference type="EMBL" id="KYB28178.1"/>
    </source>
</evidence>
<sequence>MHIRVRVRVRDDGRPCRNEVTKPNFYREWDKLAQGAGHDRQIKIPLNLTPRTSPKKKNVSNCVVEGSFSELTDFARKTLLRE</sequence>
<proteinExistence type="predicted"/>